<dbReference type="GO" id="GO:0016020">
    <property type="term" value="C:membrane"/>
    <property type="evidence" value="ECO:0007669"/>
    <property type="project" value="TreeGrafter"/>
</dbReference>
<name>A0A6J4KW83_9ACTN</name>
<dbReference type="PANTHER" id="PTHR44196:SF2">
    <property type="entry name" value="SHORT-CHAIN DEHYDROGENASE-RELATED"/>
    <property type="match status" value="1"/>
</dbReference>
<comment type="similarity">
    <text evidence="1 3">Belongs to the short-chain dehydrogenases/reductases (SDR) family.</text>
</comment>
<protein>
    <submittedName>
        <fullName evidence="4">Short chain dehydrogenase</fullName>
    </submittedName>
</protein>
<dbReference type="AlphaFoldDB" id="A0A6J4KW83"/>
<dbReference type="Gene3D" id="3.40.50.720">
    <property type="entry name" value="NAD(P)-binding Rossmann-like Domain"/>
    <property type="match status" value="1"/>
</dbReference>
<dbReference type="Pfam" id="PF00106">
    <property type="entry name" value="adh_short"/>
    <property type="match status" value="1"/>
</dbReference>
<accession>A0A6J4KW83</accession>
<dbReference type="EMBL" id="CADCTT010000271">
    <property type="protein sequence ID" value="CAA9317213.1"/>
    <property type="molecule type" value="Genomic_DNA"/>
</dbReference>
<sequence>MGTALVTGGTSGIGAAFARALAARGDDLVLVARDVARLQAMADELTERYGVQVETLPADLAHRVDLERVAARLSEEARPVDLLVNNAGFGLRQRLTGPDLSAFEHGFAVMGHAVMVLSGAAARAMTARGRGAIVNVGSTAGYVTMGGYSALKAFVGVYTESLANELRGTGVTATVLCPGWVRTEFHQRADIGTGSIPGWMWLDADALVADCLRDVAAGRVISIPSRRYKALILAARLAPRLLVRKASAMLSSGRH</sequence>
<keyword evidence="2" id="KW-0560">Oxidoreductase</keyword>
<dbReference type="GO" id="GO:0016491">
    <property type="term" value="F:oxidoreductase activity"/>
    <property type="evidence" value="ECO:0007669"/>
    <property type="project" value="UniProtKB-KW"/>
</dbReference>
<dbReference type="PRINTS" id="PR00081">
    <property type="entry name" value="GDHRDH"/>
</dbReference>
<dbReference type="SUPFAM" id="SSF51735">
    <property type="entry name" value="NAD(P)-binding Rossmann-fold domains"/>
    <property type="match status" value="1"/>
</dbReference>
<evidence type="ECO:0000256" key="1">
    <source>
        <dbReference type="ARBA" id="ARBA00006484"/>
    </source>
</evidence>
<dbReference type="InterPro" id="IPR002347">
    <property type="entry name" value="SDR_fam"/>
</dbReference>
<dbReference type="CDD" id="cd05233">
    <property type="entry name" value="SDR_c"/>
    <property type="match status" value="1"/>
</dbReference>
<proteinExistence type="inferred from homology"/>
<dbReference type="PIRSF" id="PIRSF000126">
    <property type="entry name" value="11-beta-HSD1"/>
    <property type="match status" value="1"/>
</dbReference>
<dbReference type="PANTHER" id="PTHR44196">
    <property type="entry name" value="DEHYDROGENASE/REDUCTASE SDR FAMILY MEMBER 7B"/>
    <property type="match status" value="1"/>
</dbReference>
<dbReference type="PRINTS" id="PR00080">
    <property type="entry name" value="SDRFAMILY"/>
</dbReference>
<evidence type="ECO:0000256" key="3">
    <source>
        <dbReference type="RuleBase" id="RU000363"/>
    </source>
</evidence>
<dbReference type="InterPro" id="IPR036291">
    <property type="entry name" value="NAD(P)-bd_dom_sf"/>
</dbReference>
<reference evidence="4" key="1">
    <citation type="submission" date="2020-02" db="EMBL/GenBank/DDBJ databases">
        <authorList>
            <person name="Meier V. D."/>
        </authorList>
    </citation>
    <scope>NUCLEOTIDE SEQUENCE</scope>
    <source>
        <strain evidence="4">AVDCRST_MAG61</strain>
    </source>
</reference>
<organism evidence="4">
    <name type="scientific">uncultured Friedmanniella sp</name>
    <dbReference type="NCBI Taxonomy" id="335381"/>
    <lineage>
        <taxon>Bacteria</taxon>
        <taxon>Bacillati</taxon>
        <taxon>Actinomycetota</taxon>
        <taxon>Actinomycetes</taxon>
        <taxon>Propionibacteriales</taxon>
        <taxon>Nocardioidaceae</taxon>
        <taxon>Friedmanniella</taxon>
        <taxon>environmental samples</taxon>
    </lineage>
</organism>
<evidence type="ECO:0000256" key="2">
    <source>
        <dbReference type="ARBA" id="ARBA00023002"/>
    </source>
</evidence>
<gene>
    <name evidence="4" type="ORF">AVDCRST_MAG61-2055</name>
</gene>
<evidence type="ECO:0000313" key="4">
    <source>
        <dbReference type="EMBL" id="CAA9317213.1"/>
    </source>
</evidence>